<dbReference type="PROSITE" id="PS51419">
    <property type="entry name" value="RAB"/>
    <property type="match status" value="1"/>
</dbReference>
<dbReference type="GO" id="GO:0003924">
    <property type="term" value="F:GTPase activity"/>
    <property type="evidence" value="ECO:0000318"/>
    <property type="project" value="GO_Central"/>
</dbReference>
<dbReference type="STRING" id="29655.A0A0K9PL24"/>
<evidence type="ECO:0000256" key="3">
    <source>
        <dbReference type="ARBA" id="ARBA00023134"/>
    </source>
</evidence>
<evidence type="ECO:0000313" key="9">
    <source>
        <dbReference type="Proteomes" id="UP000036987"/>
    </source>
</evidence>
<reference evidence="9" key="1">
    <citation type="journal article" date="2016" name="Nature">
        <title>The genome of the seagrass Zostera marina reveals angiosperm adaptation to the sea.</title>
        <authorList>
            <person name="Olsen J.L."/>
            <person name="Rouze P."/>
            <person name="Verhelst B."/>
            <person name="Lin Y.-C."/>
            <person name="Bayer T."/>
            <person name="Collen J."/>
            <person name="Dattolo E."/>
            <person name="De Paoli E."/>
            <person name="Dittami S."/>
            <person name="Maumus F."/>
            <person name="Michel G."/>
            <person name="Kersting A."/>
            <person name="Lauritano C."/>
            <person name="Lohaus R."/>
            <person name="Toepel M."/>
            <person name="Tonon T."/>
            <person name="Vanneste K."/>
            <person name="Amirebrahimi M."/>
            <person name="Brakel J."/>
            <person name="Bostroem C."/>
            <person name="Chovatia M."/>
            <person name="Grimwood J."/>
            <person name="Jenkins J.W."/>
            <person name="Jueterbock A."/>
            <person name="Mraz A."/>
            <person name="Stam W.T."/>
            <person name="Tice H."/>
            <person name="Bornberg-Bauer E."/>
            <person name="Green P.J."/>
            <person name="Pearson G.A."/>
            <person name="Procaccini G."/>
            <person name="Duarte C.M."/>
            <person name="Schmutz J."/>
            <person name="Reusch T.B.H."/>
            <person name="Van de Peer Y."/>
        </authorList>
    </citation>
    <scope>NUCLEOTIDE SEQUENCE [LARGE SCALE GENOMIC DNA]</scope>
    <source>
        <strain evidence="9">cv. Finnish</strain>
    </source>
</reference>
<proteinExistence type="inferred from homology"/>
<dbReference type="SMART" id="SM00174">
    <property type="entry name" value="RHO"/>
    <property type="match status" value="1"/>
</dbReference>
<dbReference type="GO" id="GO:0005525">
    <property type="term" value="F:GTP binding"/>
    <property type="evidence" value="ECO:0000318"/>
    <property type="project" value="GO_Central"/>
</dbReference>
<dbReference type="PROSITE" id="PS51421">
    <property type="entry name" value="RAS"/>
    <property type="match status" value="1"/>
</dbReference>
<keyword evidence="2" id="KW-0547">Nucleotide-binding</keyword>
<dbReference type="InterPro" id="IPR050209">
    <property type="entry name" value="Rab_GTPases_membrane_traffic"/>
</dbReference>
<dbReference type="InterPro" id="IPR027417">
    <property type="entry name" value="P-loop_NTPase"/>
</dbReference>
<evidence type="ECO:0000256" key="5">
    <source>
        <dbReference type="ARBA" id="ARBA00023288"/>
    </source>
</evidence>
<comment type="similarity">
    <text evidence="1">Belongs to the small GTPase superfamily. Rab family.</text>
</comment>
<dbReference type="Gene3D" id="3.40.50.300">
    <property type="entry name" value="P-loop containing nucleotide triphosphate hydrolases"/>
    <property type="match status" value="1"/>
</dbReference>
<evidence type="ECO:0000256" key="2">
    <source>
        <dbReference type="ARBA" id="ARBA00022741"/>
    </source>
</evidence>
<evidence type="ECO:0000256" key="1">
    <source>
        <dbReference type="ARBA" id="ARBA00006270"/>
    </source>
</evidence>
<dbReference type="FunFam" id="3.40.50.300:FF:000274">
    <property type="entry name" value="ras-related protein RABA5a"/>
    <property type="match status" value="1"/>
</dbReference>
<keyword evidence="5" id="KW-0449">Lipoprotein</keyword>
<protein>
    <submittedName>
        <fullName evidence="8">Ras-related protein RABA1i</fullName>
    </submittedName>
</protein>
<keyword evidence="3" id="KW-0342">GTP-binding</keyword>
<dbReference type="AlphaFoldDB" id="A0A0K9PL24"/>
<dbReference type="SUPFAM" id="SSF52540">
    <property type="entry name" value="P-loop containing nucleoside triphosphate hydrolases"/>
    <property type="match status" value="1"/>
</dbReference>
<sequence length="212" mass="24028">MAYILLCFIVFLLFIILVLLFTRKQASNHDHLFKVVMIGDSDVGKSNILSRLTKNEFSHDTKSTVGIEFGTHNMKMDNKKIVKAQIWGSAGKEKAPFYKKAAGVMIVYDVTRRVSYENVKKWLTEVKTYVSANVVIILVGNKVDMHDLRVVTTEEADAFAKKENIVFMETSALKSTNIFDSFNELLKQIYDIFNKNSGVVTAVRSKQSIAFI</sequence>
<dbReference type="PANTHER" id="PTHR47979">
    <property type="entry name" value="DRAB11-RELATED"/>
    <property type="match status" value="1"/>
</dbReference>
<keyword evidence="6" id="KW-0636">Prenylation</keyword>
<dbReference type="InterPro" id="IPR001806">
    <property type="entry name" value="Small_GTPase"/>
</dbReference>
<organism evidence="8 9">
    <name type="scientific">Zostera marina</name>
    <name type="common">Eelgrass</name>
    <dbReference type="NCBI Taxonomy" id="29655"/>
    <lineage>
        <taxon>Eukaryota</taxon>
        <taxon>Viridiplantae</taxon>
        <taxon>Streptophyta</taxon>
        <taxon>Embryophyta</taxon>
        <taxon>Tracheophyta</taxon>
        <taxon>Spermatophyta</taxon>
        <taxon>Magnoliopsida</taxon>
        <taxon>Liliopsida</taxon>
        <taxon>Zosteraceae</taxon>
        <taxon>Zostera</taxon>
    </lineage>
</organism>
<comment type="caution">
    <text evidence="8">The sequence shown here is derived from an EMBL/GenBank/DDBJ whole genome shotgun (WGS) entry which is preliminary data.</text>
</comment>
<evidence type="ECO:0000256" key="7">
    <source>
        <dbReference type="ARBA" id="ARBA00037868"/>
    </source>
</evidence>
<dbReference type="EMBL" id="LFYR01000757">
    <property type="protein sequence ID" value="KMZ69651.1"/>
    <property type="molecule type" value="Genomic_DNA"/>
</dbReference>
<evidence type="ECO:0000313" key="8">
    <source>
        <dbReference type="EMBL" id="KMZ69651.1"/>
    </source>
</evidence>
<dbReference type="GO" id="GO:0016192">
    <property type="term" value="P:vesicle-mediated transport"/>
    <property type="evidence" value="ECO:0000318"/>
    <property type="project" value="GO_Central"/>
</dbReference>
<accession>A0A0K9PL24</accession>
<dbReference type="InterPro" id="IPR005225">
    <property type="entry name" value="Small_GTP-bd"/>
</dbReference>
<dbReference type="PRINTS" id="PR00449">
    <property type="entry name" value="RASTRNSFRMNG"/>
</dbReference>
<name>A0A0K9PL24_ZOSMR</name>
<comment type="subcellular location">
    <subcellularLocation>
        <location evidence="7">Endomembrane system</location>
        <topology evidence="7">Lipid-anchor</topology>
    </subcellularLocation>
</comment>
<dbReference type="SMART" id="SM00176">
    <property type="entry name" value="RAN"/>
    <property type="match status" value="1"/>
</dbReference>
<dbReference type="SMART" id="SM00175">
    <property type="entry name" value="RAB"/>
    <property type="match status" value="1"/>
</dbReference>
<keyword evidence="4" id="KW-0472">Membrane</keyword>
<evidence type="ECO:0000256" key="6">
    <source>
        <dbReference type="ARBA" id="ARBA00023289"/>
    </source>
</evidence>
<gene>
    <name evidence="8" type="ORF">ZOSMA_20G01290</name>
</gene>
<dbReference type="Pfam" id="PF00071">
    <property type="entry name" value="Ras"/>
    <property type="match status" value="1"/>
</dbReference>
<dbReference type="GO" id="GO:0005768">
    <property type="term" value="C:endosome"/>
    <property type="evidence" value="ECO:0000318"/>
    <property type="project" value="GO_Central"/>
</dbReference>
<evidence type="ECO:0000256" key="4">
    <source>
        <dbReference type="ARBA" id="ARBA00023136"/>
    </source>
</evidence>
<dbReference type="OrthoDB" id="9989112at2759"/>
<dbReference type="Proteomes" id="UP000036987">
    <property type="component" value="Unassembled WGS sequence"/>
</dbReference>
<dbReference type="NCBIfam" id="TIGR00231">
    <property type="entry name" value="small_GTP"/>
    <property type="match status" value="1"/>
</dbReference>
<keyword evidence="9" id="KW-1185">Reference proteome</keyword>
<dbReference type="SMART" id="SM00173">
    <property type="entry name" value="RAS"/>
    <property type="match status" value="1"/>
</dbReference>